<feature type="compositionally biased region" description="Low complexity" evidence="1">
    <location>
        <begin position="605"/>
        <end position="619"/>
    </location>
</feature>
<feature type="region of interest" description="Disordered" evidence="1">
    <location>
        <begin position="934"/>
        <end position="953"/>
    </location>
</feature>
<feature type="region of interest" description="Disordered" evidence="1">
    <location>
        <begin position="1105"/>
        <end position="1127"/>
    </location>
</feature>
<feature type="compositionally biased region" description="Polar residues" evidence="1">
    <location>
        <begin position="562"/>
        <end position="578"/>
    </location>
</feature>
<feature type="region of interest" description="Disordered" evidence="1">
    <location>
        <begin position="324"/>
        <end position="365"/>
    </location>
</feature>
<reference evidence="2 3" key="1">
    <citation type="submission" date="2018-06" db="EMBL/GenBank/DDBJ databases">
        <title>A transcriptomic atlas of mushroom development highlights an independent origin of complex multicellularity.</title>
        <authorList>
            <consortium name="DOE Joint Genome Institute"/>
            <person name="Krizsan K."/>
            <person name="Almasi E."/>
            <person name="Merenyi Z."/>
            <person name="Sahu N."/>
            <person name="Viragh M."/>
            <person name="Koszo T."/>
            <person name="Mondo S."/>
            <person name="Kiss B."/>
            <person name="Balint B."/>
            <person name="Kues U."/>
            <person name="Barry K."/>
            <person name="Hegedus J.C."/>
            <person name="Henrissat B."/>
            <person name="Johnson J."/>
            <person name="Lipzen A."/>
            <person name="Ohm R."/>
            <person name="Nagy I."/>
            <person name="Pangilinan J."/>
            <person name="Yan J."/>
            <person name="Xiong Y."/>
            <person name="Grigoriev I.V."/>
            <person name="Hibbett D.S."/>
            <person name="Nagy L.G."/>
        </authorList>
    </citation>
    <scope>NUCLEOTIDE SEQUENCE [LARGE SCALE GENOMIC DNA]</scope>
    <source>
        <strain evidence="2 3">SZMC22713</strain>
    </source>
</reference>
<accession>A0A4Y7PLL1</accession>
<evidence type="ECO:0000313" key="2">
    <source>
        <dbReference type="EMBL" id="TDL16323.1"/>
    </source>
</evidence>
<feature type="compositionally biased region" description="Low complexity" evidence="1">
    <location>
        <begin position="579"/>
        <end position="598"/>
    </location>
</feature>
<feature type="compositionally biased region" description="Polar residues" evidence="1">
    <location>
        <begin position="723"/>
        <end position="743"/>
    </location>
</feature>
<keyword evidence="3" id="KW-1185">Reference proteome</keyword>
<dbReference type="AlphaFoldDB" id="A0A4Y7PLL1"/>
<protein>
    <submittedName>
        <fullName evidence="2">Uncharacterized protein</fullName>
    </submittedName>
</protein>
<proteinExistence type="predicted"/>
<evidence type="ECO:0000256" key="1">
    <source>
        <dbReference type="SAM" id="MobiDB-lite"/>
    </source>
</evidence>
<feature type="region of interest" description="Disordered" evidence="1">
    <location>
        <begin position="705"/>
        <end position="882"/>
    </location>
</feature>
<feature type="compositionally biased region" description="Polar residues" evidence="1">
    <location>
        <begin position="895"/>
        <end position="907"/>
    </location>
</feature>
<gene>
    <name evidence="2" type="ORF">BD410DRAFT_844528</name>
</gene>
<feature type="compositionally biased region" description="Polar residues" evidence="1">
    <location>
        <begin position="325"/>
        <end position="335"/>
    </location>
</feature>
<feature type="region of interest" description="Disordered" evidence="1">
    <location>
        <begin position="492"/>
        <end position="681"/>
    </location>
</feature>
<organism evidence="2 3">
    <name type="scientific">Rickenella mellea</name>
    <dbReference type="NCBI Taxonomy" id="50990"/>
    <lineage>
        <taxon>Eukaryota</taxon>
        <taxon>Fungi</taxon>
        <taxon>Dikarya</taxon>
        <taxon>Basidiomycota</taxon>
        <taxon>Agaricomycotina</taxon>
        <taxon>Agaricomycetes</taxon>
        <taxon>Hymenochaetales</taxon>
        <taxon>Rickenellaceae</taxon>
        <taxon>Rickenella</taxon>
    </lineage>
</organism>
<feature type="region of interest" description="Disordered" evidence="1">
    <location>
        <begin position="894"/>
        <end position="916"/>
    </location>
</feature>
<feature type="compositionally biased region" description="Gly residues" evidence="1">
    <location>
        <begin position="646"/>
        <end position="674"/>
    </location>
</feature>
<dbReference type="Proteomes" id="UP000294933">
    <property type="component" value="Unassembled WGS sequence"/>
</dbReference>
<dbReference type="OrthoDB" id="3066419at2759"/>
<name>A0A4Y7PLL1_9AGAM</name>
<feature type="compositionally biased region" description="Pro residues" evidence="1">
    <location>
        <begin position="346"/>
        <end position="356"/>
    </location>
</feature>
<feature type="compositionally biased region" description="Gly residues" evidence="1">
    <location>
        <begin position="516"/>
        <end position="526"/>
    </location>
</feature>
<evidence type="ECO:0000313" key="3">
    <source>
        <dbReference type="Proteomes" id="UP000294933"/>
    </source>
</evidence>
<dbReference type="EMBL" id="ML170246">
    <property type="protein sequence ID" value="TDL16323.1"/>
    <property type="molecule type" value="Genomic_DNA"/>
</dbReference>
<feature type="compositionally biased region" description="Low complexity" evidence="1">
    <location>
        <begin position="530"/>
        <end position="561"/>
    </location>
</feature>
<feature type="compositionally biased region" description="Acidic residues" evidence="1">
    <location>
        <begin position="836"/>
        <end position="846"/>
    </location>
</feature>
<feature type="region of interest" description="Disordered" evidence="1">
    <location>
        <begin position="962"/>
        <end position="1005"/>
    </location>
</feature>
<dbReference type="VEuPathDB" id="FungiDB:BD410DRAFT_844528"/>
<feature type="compositionally biased region" description="Polar residues" evidence="1">
    <location>
        <begin position="856"/>
        <end position="875"/>
    </location>
</feature>
<sequence>MADSWNVPPSFGSMMTTRLPPCVEYHGTDVVDPLNHGRYEVWSPNTSFLASYPSLHVPPHAKLFDGSLGRSDFGLFPQVLTEETIHWAFVRRPRPNVVEWMSLMQNWAPSKAHDSNHGSPTAEFKLALLERCKALEERRQKVAVQFINDFPSHFKVPSSVWAPYPSQEDVDGACSPMTWEDAVDEIAKLQRAIKEKAAFLELCWNLKHHDKEILQKEMPHPKVVNEAPALMGGWANRLSQEALNFLLSCGVPCYFIHEYHEGVDFTEGRTAKIDRRQNLEWRGFILQDVQKIITDNEYDRIGRQLNPTGVPYRGGQASHLYAQANPKSKSGSWNHFPNGYSSQRPPFRPRPPSPPPEESDSDADMMVPTQKPLKAVARPSPPAIMGRCKTQIHFFSEGDAYYNDENPPFQLKEIGVGTKRRLENEQEREVWWDREHGYKIFFPDKLKVLDPYSPNGRDEWGRPFPSRFKMPGSFSKSKWIYFTEEPADGYKGLLYGEEPAPDGQVSGRSHARGRGRGGSSGAGGHRGVSSRRYVASSSRASSSRPIGTTSSSHPASSVVSSFRTAASPSSGVSSPTNVASSRSGASSSRHLASSSRASSSRHKAWSSGVSSSRHAASSSTLGMPASQGASSAVAPWGDSSRTWGDNQGGWGDQGGWGEQGSWGDQGGWADGSSGGWTDTWSNDANFAAQTRLGTSTHSQVLVADAPMHQSATPAATTRRRSPSSEVSQRLTSAAESPPRQTRTLLLASTPFGAAHPGNETFLPPNSDILPVETSSRTMMPPAANVVEMCPSPNSDVTMEPPSTESSSDSRTPLPADVASGAAQQPKEESVPSIADVDMEEDGEIFNDGDAPFSPVSRWTPQSQQRRYQHPSYSPSRTHRYRDPIFDDEIAGRPVSSASRWTPQSQQHRYQHPTYPPSAMHLSERPTFNDEIRAISSQSQQHRYQHSAHPPSATQRYERLMYPPPSVPTYAPSTAEPDRLSMAPPHSPPTAPDTSPMRPEHPSYPSSSTVFVPIPYNVPQGGGYVVAPIAYDNTSDALIPPGTPAFAVFPISPYGIASVTPNKTLVRKTERRQRRTGNTIDPYAGITSVVSGAAKKYARAGLFVASKEKRNRNDRRDGRPGGGGDHAT</sequence>
<feature type="compositionally biased region" description="Polar residues" evidence="1">
    <location>
        <begin position="791"/>
        <end position="810"/>
    </location>
</feature>